<dbReference type="InterPro" id="IPR006564">
    <property type="entry name" value="Znf_PMZ"/>
</dbReference>
<organism evidence="3">
    <name type="scientific">Tanacetum cinerariifolium</name>
    <name type="common">Dalmatian daisy</name>
    <name type="synonym">Chrysanthemum cinerariifolium</name>
    <dbReference type="NCBI Taxonomy" id="118510"/>
    <lineage>
        <taxon>Eukaryota</taxon>
        <taxon>Viridiplantae</taxon>
        <taxon>Streptophyta</taxon>
        <taxon>Embryophyta</taxon>
        <taxon>Tracheophyta</taxon>
        <taxon>Spermatophyta</taxon>
        <taxon>Magnoliopsida</taxon>
        <taxon>eudicotyledons</taxon>
        <taxon>Gunneridae</taxon>
        <taxon>Pentapetalae</taxon>
        <taxon>asterids</taxon>
        <taxon>campanulids</taxon>
        <taxon>Asterales</taxon>
        <taxon>Asteraceae</taxon>
        <taxon>Asteroideae</taxon>
        <taxon>Anthemideae</taxon>
        <taxon>Anthemidinae</taxon>
        <taxon>Tanacetum</taxon>
    </lineage>
</organism>
<evidence type="ECO:0000259" key="2">
    <source>
        <dbReference type="SMART" id="SM00575"/>
    </source>
</evidence>
<name>A0A699H0B6_TANCI</name>
<feature type="compositionally biased region" description="Basic and acidic residues" evidence="1">
    <location>
        <begin position="575"/>
        <end position="588"/>
    </location>
</feature>
<dbReference type="PANTHER" id="PTHR31973:SF189">
    <property type="entry name" value="TRANSPOSASE, MUDR, PLANT, MULE TRANSPOSASE DOMAIN PROTEIN-RELATED"/>
    <property type="match status" value="1"/>
</dbReference>
<gene>
    <name evidence="3" type="ORF">Tci_283437</name>
</gene>
<dbReference type="AlphaFoldDB" id="A0A699H0B6"/>
<proteinExistence type="predicted"/>
<evidence type="ECO:0000313" key="3">
    <source>
        <dbReference type="EMBL" id="GEX11462.1"/>
    </source>
</evidence>
<dbReference type="PANTHER" id="PTHR31973">
    <property type="entry name" value="POLYPROTEIN, PUTATIVE-RELATED"/>
    <property type="match status" value="1"/>
</dbReference>
<dbReference type="EMBL" id="BKCJ010090254">
    <property type="protein sequence ID" value="GEX11462.1"/>
    <property type="molecule type" value="Genomic_DNA"/>
</dbReference>
<feature type="region of interest" description="Disordered" evidence="1">
    <location>
        <begin position="527"/>
        <end position="596"/>
    </location>
</feature>
<reference evidence="3" key="1">
    <citation type="journal article" date="2019" name="Sci. Rep.">
        <title>Draft genome of Tanacetum cinerariifolium, the natural source of mosquito coil.</title>
        <authorList>
            <person name="Yamashiro T."/>
            <person name="Shiraishi A."/>
            <person name="Satake H."/>
            <person name="Nakayama K."/>
        </authorList>
    </citation>
    <scope>NUCLEOTIDE SEQUENCE</scope>
</reference>
<accession>A0A699H0B6</accession>
<sequence>MSKRVPEKNHCITVNLHHDGVFTVSSFEYEFGDENQITDIYFKGMSYVQFRKVIVKLVHGLVVTLYYCKVDHSGYDALDIRDQEETIANDGNESSDAYFFSDEDDLSYFDFYTKVNDNVIIKNVTTNDPFLNQLCPNRAHFLNVLIEPVFANDEIVVEDSENIDPKFNVKDVEAGRCARKKFLINVSLRRYKRAKQRALFDYERGLKEHYGRLWKYRQAILDSNPGSTCKLDDEETKSGHYYFRRIYVCFKGVKEGWLAGCRKVIGLDGCFLKHTCRGELLVAMGRDENNQMYPIAWAVVKRLLEGVTELLPNAEHRKCTRHLFANFKKKFSGVQLQCLFWNVPSTTVEQLYILKMEKLKRLVEMNKVARNWDHTITPSIRKRLELLKIAQRMWQLSGIPCVHSVAAYNHMNRDPIEGVDHCYSQQKWFEAYQFSIKPVFRTTMWKKTNNPPPPLPPILRTMPGRPRKNMMKAQSENNLQVSKLGRKMTCTNCKETVHNKSSCKKEPVPKPPKVPKLRAPRTVYGTHAPARVRGRGSRGGRGAFGGRGEGSENIGESSIIRMSQRGRGRGQRGRGSGERGRGRGEKSKGRIQRGRGRDMYLKDHEEMTEDEVRKNLKHDYMEELLEQDEWMAMMMVSSSLTQEAHPSFLLTQKTHKKTRRL</sequence>
<comment type="caution">
    <text evidence="3">The sequence shown here is derived from an EMBL/GenBank/DDBJ whole genome shotgun (WGS) entry which is preliminary data.</text>
</comment>
<dbReference type="GO" id="GO:0008270">
    <property type="term" value="F:zinc ion binding"/>
    <property type="evidence" value="ECO:0007669"/>
    <property type="project" value="InterPro"/>
</dbReference>
<protein>
    <recommendedName>
        <fullName evidence="2">Zinc finger PMZ-type domain-containing protein</fullName>
    </recommendedName>
</protein>
<feature type="compositionally biased region" description="Gly residues" evidence="1">
    <location>
        <begin position="539"/>
        <end position="548"/>
    </location>
</feature>
<evidence type="ECO:0000256" key="1">
    <source>
        <dbReference type="SAM" id="MobiDB-lite"/>
    </source>
</evidence>
<feature type="domain" description="Zinc finger PMZ-type" evidence="2">
    <location>
        <begin position="392"/>
        <end position="414"/>
    </location>
</feature>
<dbReference type="SMART" id="SM00575">
    <property type="entry name" value="ZnF_PMZ"/>
    <property type="match status" value="1"/>
</dbReference>